<accession>A0A370WTY5</accession>
<dbReference type="OrthoDB" id="9780765at2"/>
<gene>
    <name evidence="1" type="ORF">DWU98_16965</name>
</gene>
<dbReference type="Pfam" id="PF13618">
    <property type="entry name" value="Gluconate_2-dh3"/>
    <property type="match status" value="1"/>
</dbReference>
<organism evidence="1 2">
    <name type="scientific">Dyella monticola</name>
    <dbReference type="NCBI Taxonomy" id="1927958"/>
    <lineage>
        <taxon>Bacteria</taxon>
        <taxon>Pseudomonadati</taxon>
        <taxon>Pseudomonadota</taxon>
        <taxon>Gammaproteobacteria</taxon>
        <taxon>Lysobacterales</taxon>
        <taxon>Rhodanobacteraceae</taxon>
        <taxon>Dyella</taxon>
    </lineage>
</organism>
<sequence length="214" mass="24478">MHTSRYPGYDVLRKRDTPSWDEPTRKVIKERLATPSDPRFLDAVQWRALEALCACIVPQPIDRPRVPLAGMIDMRLHANAGDGFRYARLPPLREAWRIGLAALDEESKGRHELPFASIEPAAQNALLKHMQHGELASGAWQGMDPQLFFTHRVLPDICGAYYSHPLAWNDIGFGGPANPRGYVRMYYDRRDPWEAVEAKPGKERQALKENRRVR</sequence>
<comment type="caution">
    <text evidence="1">The sequence shown here is derived from an EMBL/GenBank/DDBJ whole genome shotgun (WGS) entry which is preliminary data.</text>
</comment>
<protein>
    <submittedName>
        <fullName evidence="1">Gluconate 2-dehydrogenase subunit 3 family protein</fullName>
    </submittedName>
</protein>
<reference evidence="1 2" key="1">
    <citation type="submission" date="2018-07" db="EMBL/GenBank/DDBJ databases">
        <title>Dyella monticola sp. nov. and Dyella psychrodurans sp. nov. isolated from monsoon evergreen broad-leaved forest soil of Dinghu Mountain, China.</title>
        <authorList>
            <person name="Gao Z."/>
            <person name="Qiu L."/>
        </authorList>
    </citation>
    <scope>NUCLEOTIDE SEQUENCE [LARGE SCALE GENOMIC DNA]</scope>
    <source>
        <strain evidence="1 2">4G-K06</strain>
    </source>
</reference>
<dbReference type="InterPro" id="IPR027056">
    <property type="entry name" value="Gluconate_2DH_su3"/>
</dbReference>
<proteinExistence type="predicted"/>
<evidence type="ECO:0000313" key="1">
    <source>
        <dbReference type="EMBL" id="RDS79593.1"/>
    </source>
</evidence>
<name>A0A370WTY5_9GAMM</name>
<dbReference type="EMBL" id="QRBE01000012">
    <property type="protein sequence ID" value="RDS79593.1"/>
    <property type="molecule type" value="Genomic_DNA"/>
</dbReference>
<dbReference type="AlphaFoldDB" id="A0A370WTY5"/>
<dbReference type="Proteomes" id="UP000254258">
    <property type="component" value="Unassembled WGS sequence"/>
</dbReference>
<keyword evidence="2" id="KW-1185">Reference proteome</keyword>
<evidence type="ECO:0000313" key="2">
    <source>
        <dbReference type="Proteomes" id="UP000254258"/>
    </source>
</evidence>